<sequence length="214" mass="23922">MTFFQDLPVPEPPRRGRTVRYVPPEWAGAPRYELPAVVHLGRFLHRSPTFIMAVESVKVYSTGCLFDLSWKLRRRNESDEQWDELNASFFSQPHARWARPRQPLAALLCGVQLADGSKASSGAMLNRPHPAPNAPNPDPPVILFQGQGGNGGDDEMSSSGTLWLWPMPPAGDLRLVTQWTDMGMPETSITLDGGHLRDASAHVQPYWPEEDQQQ</sequence>
<dbReference type="eggNOG" id="ENOG50330KC">
    <property type="taxonomic scope" value="Bacteria"/>
</dbReference>
<dbReference type="HOGENOM" id="CLU_1207810_0_0_11"/>
<evidence type="ECO:0000313" key="2">
    <source>
        <dbReference type="Proteomes" id="UP000002505"/>
    </source>
</evidence>
<dbReference type="AlphaFoldDB" id="B8H9K4"/>
<evidence type="ECO:0000313" key="1">
    <source>
        <dbReference type="EMBL" id="ACL40073.1"/>
    </source>
</evidence>
<name>B8H9K4_PSECP</name>
<dbReference type="OrthoDB" id="5186655at2"/>
<organism evidence="1 2">
    <name type="scientific">Pseudarthrobacter chlorophenolicus (strain ATCC 700700 / DSM 12829 / CIP 107037 / JCM 12360 / KCTC 9906 / NCIMB 13794 / A6)</name>
    <name type="common">Arthrobacter chlorophenolicus</name>
    <dbReference type="NCBI Taxonomy" id="452863"/>
    <lineage>
        <taxon>Bacteria</taxon>
        <taxon>Bacillati</taxon>
        <taxon>Actinomycetota</taxon>
        <taxon>Actinomycetes</taxon>
        <taxon>Micrococcales</taxon>
        <taxon>Micrococcaceae</taxon>
        <taxon>Pseudarthrobacter</taxon>
    </lineage>
</organism>
<keyword evidence="2" id="KW-1185">Reference proteome</keyword>
<gene>
    <name evidence="1" type="ordered locus">Achl_2104</name>
</gene>
<dbReference type="EMBL" id="CP001341">
    <property type="protein sequence ID" value="ACL40073.1"/>
    <property type="molecule type" value="Genomic_DNA"/>
</dbReference>
<dbReference type="STRING" id="452863.Achl_2104"/>
<protein>
    <submittedName>
        <fullName evidence="1">Uncharacterized protein</fullName>
    </submittedName>
</protein>
<reference evidence="1" key="1">
    <citation type="submission" date="2009-01" db="EMBL/GenBank/DDBJ databases">
        <title>Complete sequence of chromosome of Arthrobacter chlorophenolicus A6.</title>
        <authorList>
            <consortium name="US DOE Joint Genome Institute"/>
            <person name="Lucas S."/>
            <person name="Copeland A."/>
            <person name="Lapidus A."/>
            <person name="Glavina del Rio T."/>
            <person name="Tice H."/>
            <person name="Bruce D."/>
            <person name="Goodwin L."/>
            <person name="Pitluck S."/>
            <person name="Goltsman E."/>
            <person name="Clum A."/>
            <person name="Larimer F."/>
            <person name="Land M."/>
            <person name="Hauser L."/>
            <person name="Kyrpides N."/>
            <person name="Mikhailova N."/>
            <person name="Jansson J."/>
            <person name="Richardson P."/>
        </authorList>
    </citation>
    <scope>NUCLEOTIDE SEQUENCE [LARGE SCALE GENOMIC DNA]</scope>
    <source>
        <strain evidence="1">A6</strain>
    </source>
</reference>
<dbReference type="KEGG" id="ach:Achl_2104"/>
<dbReference type="Proteomes" id="UP000002505">
    <property type="component" value="Chromosome"/>
</dbReference>
<accession>B8H9K4</accession>
<proteinExistence type="predicted"/>